<evidence type="ECO:0000256" key="1">
    <source>
        <dbReference type="SAM" id="MobiDB-lite"/>
    </source>
</evidence>
<proteinExistence type="predicted"/>
<evidence type="ECO:0000313" key="3">
    <source>
        <dbReference type="Proteomes" id="UP000265520"/>
    </source>
</evidence>
<comment type="caution">
    <text evidence="2">The sequence shown here is derived from an EMBL/GenBank/DDBJ whole genome shotgun (WGS) entry which is preliminary data.</text>
</comment>
<reference evidence="2 3" key="1">
    <citation type="journal article" date="2018" name="Front. Plant Sci.">
        <title>Red Clover (Trifolium pratense) and Zigzag Clover (T. medium) - A Picture of Genomic Similarities and Differences.</title>
        <authorList>
            <person name="Dluhosova J."/>
            <person name="Istvanek J."/>
            <person name="Nedelnik J."/>
            <person name="Repkova J."/>
        </authorList>
    </citation>
    <scope>NUCLEOTIDE SEQUENCE [LARGE SCALE GENOMIC DNA]</scope>
    <source>
        <strain evidence="3">cv. 10/8</strain>
        <tissue evidence="2">Leaf</tissue>
    </source>
</reference>
<sequence length="68" mass="7305">MGRRTAPESVVEPEVTVDNTNGDVPAEPRAPLTSAQRLAVSASAAETSSDPFAPDAKYFTEMRVLNRE</sequence>
<accession>A0A392T845</accession>
<protein>
    <submittedName>
        <fullName evidence="2">Nuclease domain-containing protein</fullName>
    </submittedName>
</protein>
<keyword evidence="3" id="KW-1185">Reference proteome</keyword>
<dbReference type="AlphaFoldDB" id="A0A392T845"/>
<dbReference type="Proteomes" id="UP000265520">
    <property type="component" value="Unassembled WGS sequence"/>
</dbReference>
<feature type="region of interest" description="Disordered" evidence="1">
    <location>
        <begin position="1"/>
        <end position="29"/>
    </location>
</feature>
<evidence type="ECO:0000313" key="2">
    <source>
        <dbReference type="EMBL" id="MCI56330.1"/>
    </source>
</evidence>
<organism evidence="2 3">
    <name type="scientific">Trifolium medium</name>
    <dbReference type="NCBI Taxonomy" id="97028"/>
    <lineage>
        <taxon>Eukaryota</taxon>
        <taxon>Viridiplantae</taxon>
        <taxon>Streptophyta</taxon>
        <taxon>Embryophyta</taxon>
        <taxon>Tracheophyta</taxon>
        <taxon>Spermatophyta</taxon>
        <taxon>Magnoliopsida</taxon>
        <taxon>eudicotyledons</taxon>
        <taxon>Gunneridae</taxon>
        <taxon>Pentapetalae</taxon>
        <taxon>rosids</taxon>
        <taxon>fabids</taxon>
        <taxon>Fabales</taxon>
        <taxon>Fabaceae</taxon>
        <taxon>Papilionoideae</taxon>
        <taxon>50 kb inversion clade</taxon>
        <taxon>NPAAA clade</taxon>
        <taxon>Hologalegina</taxon>
        <taxon>IRL clade</taxon>
        <taxon>Trifolieae</taxon>
        <taxon>Trifolium</taxon>
    </lineage>
</organism>
<dbReference type="EMBL" id="LXQA010510662">
    <property type="protein sequence ID" value="MCI56330.1"/>
    <property type="molecule type" value="Genomic_DNA"/>
</dbReference>
<feature type="non-terminal residue" evidence="2">
    <location>
        <position position="68"/>
    </location>
</feature>
<name>A0A392T845_9FABA</name>